<reference evidence="2 3" key="1">
    <citation type="submission" date="2016-07" db="EMBL/GenBank/DDBJ databases">
        <title>Pervasive Adenine N6-methylation of Active Genes in Fungi.</title>
        <authorList>
            <consortium name="DOE Joint Genome Institute"/>
            <person name="Mondo S.J."/>
            <person name="Dannebaum R.O."/>
            <person name="Kuo R.C."/>
            <person name="Labutti K."/>
            <person name="Haridas S."/>
            <person name="Kuo A."/>
            <person name="Salamov A."/>
            <person name="Ahrendt S.R."/>
            <person name="Lipzen A."/>
            <person name="Sullivan W."/>
            <person name="Andreopoulos W.B."/>
            <person name="Clum A."/>
            <person name="Lindquist E."/>
            <person name="Daum C."/>
            <person name="Ramamoorthy G.K."/>
            <person name="Gryganskyi A."/>
            <person name="Culley D."/>
            <person name="Magnuson J.K."/>
            <person name="James T.Y."/>
            <person name="O'Malley M.A."/>
            <person name="Stajich J.E."/>
            <person name="Spatafora J.W."/>
            <person name="Visel A."/>
            <person name="Grigoriev I.V."/>
        </authorList>
    </citation>
    <scope>NUCLEOTIDE SEQUENCE [LARGE SCALE GENOMIC DNA]</scope>
    <source>
        <strain evidence="2 3">CBS 129021</strain>
    </source>
</reference>
<dbReference type="RefSeq" id="XP_040713247.1">
    <property type="nucleotide sequence ID" value="XM_040864229.1"/>
</dbReference>
<dbReference type="PANTHER" id="PTHR23020">
    <property type="entry name" value="UNCHARACTERIZED NUCLEAR HORMONE RECEPTOR-RELATED"/>
    <property type="match status" value="1"/>
</dbReference>
<dbReference type="Pfam" id="PF02958">
    <property type="entry name" value="EcKL"/>
    <property type="match status" value="1"/>
</dbReference>
<protein>
    <submittedName>
        <fullName evidence="2">Kinase-like domain-containing protein</fullName>
    </submittedName>
</protein>
<evidence type="ECO:0000313" key="2">
    <source>
        <dbReference type="EMBL" id="ORY61020.1"/>
    </source>
</evidence>
<accession>A0A1Y2DP47</accession>
<comment type="caution">
    <text evidence="2">The sequence shown here is derived from an EMBL/GenBank/DDBJ whole genome shotgun (WGS) entry which is preliminary data.</text>
</comment>
<dbReference type="PANTHER" id="PTHR23020:SF41">
    <property type="entry name" value="AMINOGLYCOSIDE PHOSPHOTRANSFERASE DOMAIN-CONTAINING PROTEIN"/>
    <property type="match status" value="1"/>
</dbReference>
<dbReference type="InterPro" id="IPR004119">
    <property type="entry name" value="EcKL"/>
</dbReference>
<keyword evidence="2" id="KW-0808">Transferase</keyword>
<dbReference type="AlphaFoldDB" id="A0A1Y2DP47"/>
<keyword evidence="2" id="KW-0418">Kinase</keyword>
<dbReference type="GeneID" id="63780441"/>
<dbReference type="InParanoid" id="A0A1Y2DP47"/>
<keyword evidence="3" id="KW-1185">Reference proteome</keyword>
<dbReference type="GO" id="GO:0016301">
    <property type="term" value="F:kinase activity"/>
    <property type="evidence" value="ECO:0007669"/>
    <property type="project" value="UniProtKB-KW"/>
</dbReference>
<evidence type="ECO:0000313" key="3">
    <source>
        <dbReference type="Proteomes" id="UP000193689"/>
    </source>
</evidence>
<dbReference type="InterPro" id="IPR052961">
    <property type="entry name" value="Oxido-Kinase-like_Enzymes"/>
</dbReference>
<dbReference type="SUPFAM" id="SSF56112">
    <property type="entry name" value="Protein kinase-like (PK-like)"/>
    <property type="match status" value="1"/>
</dbReference>
<sequence>MATGVIDGLNSPEALPVTADQITASWCSKIFNRNIKNVSIVREMHGTASKIIVELVDDSPNNPLPKRLCFKGGFNPQLVAIHPAINATYRREAEFYYHIAPTVKMRLPKAWYCGSDTVTGQGIVAMEDLEGSGCTFPNALETLPPAQVYAGVEQLAALHAKTWGASPKAFPWVANGKSLEENPLLGMVLALLSPVAWSVRFAEGEAPPVPKEMADRLRIMAAFKTLWRSADTSFMVVAHGDAHIGNTFLTAEGKTGFIDWQGCHVNSAFHDVAYFVTGTLSAEDRREHEGSIVDHYLKTLAELGGPKLERADVWDEYRKNCFHGFAWALTAPQMQPKDIIFTMTARHCAAIMDHKTLELLEGLPEYKKEE</sequence>
<dbReference type="EMBL" id="MCFJ01000011">
    <property type="protein sequence ID" value="ORY61020.1"/>
    <property type="molecule type" value="Genomic_DNA"/>
</dbReference>
<name>A0A1Y2DP47_9PEZI</name>
<organism evidence="2 3">
    <name type="scientific">Pseudomassariella vexata</name>
    <dbReference type="NCBI Taxonomy" id="1141098"/>
    <lineage>
        <taxon>Eukaryota</taxon>
        <taxon>Fungi</taxon>
        <taxon>Dikarya</taxon>
        <taxon>Ascomycota</taxon>
        <taxon>Pezizomycotina</taxon>
        <taxon>Sordariomycetes</taxon>
        <taxon>Xylariomycetidae</taxon>
        <taxon>Amphisphaeriales</taxon>
        <taxon>Pseudomassariaceae</taxon>
        <taxon>Pseudomassariella</taxon>
    </lineage>
</organism>
<dbReference type="InterPro" id="IPR011009">
    <property type="entry name" value="Kinase-like_dom_sf"/>
</dbReference>
<dbReference type="Gene3D" id="3.90.1200.10">
    <property type="match status" value="1"/>
</dbReference>
<dbReference type="InterPro" id="IPR015897">
    <property type="entry name" value="CHK_kinase-like"/>
</dbReference>
<feature type="domain" description="CHK kinase-like" evidence="1">
    <location>
        <begin position="124"/>
        <end position="306"/>
    </location>
</feature>
<dbReference type="OrthoDB" id="191037at2759"/>
<dbReference type="SMART" id="SM00587">
    <property type="entry name" value="CHK"/>
    <property type="match status" value="1"/>
</dbReference>
<dbReference type="Proteomes" id="UP000193689">
    <property type="component" value="Unassembled WGS sequence"/>
</dbReference>
<proteinExistence type="predicted"/>
<gene>
    <name evidence="2" type="ORF">BCR38DRAFT_488076</name>
</gene>
<evidence type="ECO:0000259" key="1">
    <source>
        <dbReference type="SMART" id="SM00587"/>
    </source>
</evidence>